<proteinExistence type="inferred from homology"/>
<dbReference type="SUPFAM" id="SSF103481">
    <property type="entry name" value="Multidrug resistance efflux transporter EmrE"/>
    <property type="match status" value="2"/>
</dbReference>
<dbReference type="AlphaFoldDB" id="A0A4R3JIY0"/>
<evidence type="ECO:0000259" key="7">
    <source>
        <dbReference type="Pfam" id="PF00892"/>
    </source>
</evidence>
<feature type="transmembrane region" description="Helical" evidence="6">
    <location>
        <begin position="87"/>
        <end position="112"/>
    </location>
</feature>
<comment type="caution">
    <text evidence="8">The sequence shown here is derived from an EMBL/GenBank/DDBJ whole genome shotgun (WGS) entry which is preliminary data.</text>
</comment>
<evidence type="ECO:0000256" key="6">
    <source>
        <dbReference type="SAM" id="Phobius"/>
    </source>
</evidence>
<sequence length="312" mass="33314">MKIFLLYGATVLIWGSTWLAIKLQLGTVAPEVSVGYRFAIAAVVLSLWCLLRGKSLRFSARDHTWIALQGLLLFSGNYYIFYLASGIMTTGLVAVAFSTIVAMNIFFGALFFKTPVSPRVFVGALIGIGGLALVFWPEIQGFELAGSGVHGLILSLLATIIASLGNMAAARNIKTGLPVMQTNAVGMAYGAGFMIAFAAFSGTPFTFDISWTYVGSILYLALFGSVIAFGCYLTLLRLIGAGRAAYATVLFPIIALSLSSIFEGYRFPHVAVFGVALVLIGNILVLARRSQLDAAIRFVARKKTAATSENSS</sequence>
<accession>A0A4R3JIY0</accession>
<dbReference type="Pfam" id="PF00892">
    <property type="entry name" value="EamA"/>
    <property type="match status" value="2"/>
</dbReference>
<dbReference type="PANTHER" id="PTHR32322">
    <property type="entry name" value="INNER MEMBRANE TRANSPORTER"/>
    <property type="match status" value="1"/>
</dbReference>
<dbReference type="InterPro" id="IPR000620">
    <property type="entry name" value="EamA_dom"/>
</dbReference>
<name>A0A4R3JIY0_9PROT</name>
<evidence type="ECO:0000313" key="9">
    <source>
        <dbReference type="Proteomes" id="UP000295304"/>
    </source>
</evidence>
<evidence type="ECO:0000256" key="2">
    <source>
        <dbReference type="ARBA" id="ARBA00007362"/>
    </source>
</evidence>
<feature type="transmembrane region" description="Helical" evidence="6">
    <location>
        <begin position="149"/>
        <end position="170"/>
    </location>
</feature>
<protein>
    <submittedName>
        <fullName evidence="8">Threonine/homoserine efflux transporter RhtA</fullName>
    </submittedName>
</protein>
<dbReference type="InterPro" id="IPR050638">
    <property type="entry name" value="AA-Vitamin_Transporters"/>
</dbReference>
<dbReference type="PANTHER" id="PTHR32322:SF2">
    <property type="entry name" value="EAMA DOMAIN-CONTAINING PROTEIN"/>
    <property type="match status" value="1"/>
</dbReference>
<dbReference type="RefSeq" id="WP_132937536.1">
    <property type="nucleotide sequence ID" value="NZ_CP119676.1"/>
</dbReference>
<reference evidence="8 9" key="1">
    <citation type="submission" date="2019-03" db="EMBL/GenBank/DDBJ databases">
        <title>Genomic Encyclopedia of Type Strains, Phase IV (KMG-IV): sequencing the most valuable type-strain genomes for metagenomic binning, comparative biology and taxonomic classification.</title>
        <authorList>
            <person name="Goeker M."/>
        </authorList>
    </citation>
    <scope>NUCLEOTIDE SEQUENCE [LARGE SCALE GENOMIC DNA]</scope>
    <source>
        <strain evidence="8 9">DSM 101688</strain>
    </source>
</reference>
<evidence type="ECO:0000313" key="8">
    <source>
        <dbReference type="EMBL" id="TCS64780.1"/>
    </source>
</evidence>
<keyword evidence="9" id="KW-1185">Reference proteome</keyword>
<evidence type="ECO:0000256" key="1">
    <source>
        <dbReference type="ARBA" id="ARBA00004141"/>
    </source>
</evidence>
<keyword evidence="4 6" id="KW-1133">Transmembrane helix</keyword>
<feature type="domain" description="EamA" evidence="7">
    <location>
        <begin position="8"/>
        <end position="135"/>
    </location>
</feature>
<organism evidence="8 9">
    <name type="scientific">Varunaivibrio sulfuroxidans</name>
    <dbReference type="NCBI Taxonomy" id="1773489"/>
    <lineage>
        <taxon>Bacteria</taxon>
        <taxon>Pseudomonadati</taxon>
        <taxon>Pseudomonadota</taxon>
        <taxon>Alphaproteobacteria</taxon>
        <taxon>Rhodospirillales</taxon>
        <taxon>Magnetovibrionaceae</taxon>
        <taxon>Varunaivibrio</taxon>
    </lineage>
</organism>
<feature type="transmembrane region" description="Helical" evidence="6">
    <location>
        <begin position="268"/>
        <end position="287"/>
    </location>
</feature>
<keyword evidence="5 6" id="KW-0472">Membrane</keyword>
<dbReference type="EMBL" id="SLZW01000001">
    <property type="protein sequence ID" value="TCS64780.1"/>
    <property type="molecule type" value="Genomic_DNA"/>
</dbReference>
<feature type="transmembrane region" description="Helical" evidence="6">
    <location>
        <begin position="213"/>
        <end position="235"/>
    </location>
</feature>
<comment type="similarity">
    <text evidence="2">Belongs to the EamA transporter family.</text>
</comment>
<evidence type="ECO:0000256" key="3">
    <source>
        <dbReference type="ARBA" id="ARBA00022692"/>
    </source>
</evidence>
<dbReference type="InterPro" id="IPR037185">
    <property type="entry name" value="EmrE-like"/>
</dbReference>
<comment type="subcellular location">
    <subcellularLocation>
        <location evidence="1">Membrane</location>
        <topology evidence="1">Multi-pass membrane protein</topology>
    </subcellularLocation>
</comment>
<dbReference type="Proteomes" id="UP000295304">
    <property type="component" value="Unassembled WGS sequence"/>
</dbReference>
<dbReference type="OrthoDB" id="2352272at2"/>
<dbReference type="GO" id="GO:0016020">
    <property type="term" value="C:membrane"/>
    <property type="evidence" value="ECO:0007669"/>
    <property type="project" value="UniProtKB-SubCell"/>
</dbReference>
<evidence type="ECO:0000256" key="5">
    <source>
        <dbReference type="ARBA" id="ARBA00023136"/>
    </source>
</evidence>
<feature type="domain" description="EamA" evidence="7">
    <location>
        <begin position="151"/>
        <end position="286"/>
    </location>
</feature>
<gene>
    <name evidence="8" type="ORF">EDD55_101109</name>
</gene>
<feature type="transmembrane region" description="Helical" evidence="6">
    <location>
        <begin position="35"/>
        <end position="51"/>
    </location>
</feature>
<keyword evidence="3 6" id="KW-0812">Transmembrane</keyword>
<feature type="transmembrane region" description="Helical" evidence="6">
    <location>
        <begin position="63"/>
        <end position="81"/>
    </location>
</feature>
<evidence type="ECO:0000256" key="4">
    <source>
        <dbReference type="ARBA" id="ARBA00022989"/>
    </source>
</evidence>
<feature type="transmembrane region" description="Helical" evidence="6">
    <location>
        <begin position="244"/>
        <end position="262"/>
    </location>
</feature>
<feature type="transmembrane region" description="Helical" evidence="6">
    <location>
        <begin position="119"/>
        <end position="137"/>
    </location>
</feature>
<feature type="transmembrane region" description="Helical" evidence="6">
    <location>
        <begin position="182"/>
        <end position="201"/>
    </location>
</feature>